<gene>
    <name evidence="1" type="ORF">DJ83_10400</name>
</gene>
<sequence>MIGRLTADGIEVVGTGSQLWRAVDLVFTPESVIWGMDCPYAEENRIVRLNRNDIGVDEPSVETLHTVHSPVYFADAIELDGEYHVFFSTAIEPAVGPKHTARVLYGSSIDGFDTWQTLASYERQPRLLDAVIDTNAYVFLATHPERGLFFNPYNTQRHGGEIHNIPINRFQSLED</sequence>
<proteinExistence type="predicted"/>
<dbReference type="AlphaFoldDB" id="A0A256IUA4"/>
<evidence type="ECO:0000313" key="2">
    <source>
        <dbReference type="Proteomes" id="UP000216409"/>
    </source>
</evidence>
<accession>A0A256IUA4</accession>
<comment type="caution">
    <text evidence="1">The sequence shown here is derived from an EMBL/GenBank/DDBJ whole genome shotgun (WGS) entry which is preliminary data.</text>
</comment>
<dbReference type="EMBL" id="NHOW01000123">
    <property type="protein sequence ID" value="OYR60105.1"/>
    <property type="molecule type" value="Genomic_DNA"/>
</dbReference>
<name>A0A256IUA4_HALEZ</name>
<evidence type="ECO:0008006" key="3">
    <source>
        <dbReference type="Google" id="ProtNLM"/>
    </source>
</evidence>
<evidence type="ECO:0000313" key="1">
    <source>
        <dbReference type="EMBL" id="OYR60105.1"/>
    </source>
</evidence>
<protein>
    <recommendedName>
        <fullName evidence="3">Glycosidase</fullName>
    </recommendedName>
</protein>
<reference evidence="1 2" key="1">
    <citation type="journal article" date="2014" name="Front. Microbiol.">
        <title>Population and genomic analysis of the genus Halorubrum.</title>
        <authorList>
            <person name="Fullmer M.S."/>
            <person name="Soucy S.M."/>
            <person name="Swithers K.S."/>
            <person name="Makkay A.M."/>
            <person name="Wheeler R."/>
            <person name="Ventosa A."/>
            <person name="Gogarten J.P."/>
            <person name="Papke R.T."/>
        </authorList>
    </citation>
    <scope>NUCLEOTIDE SEQUENCE [LARGE SCALE GENOMIC DNA]</scope>
    <source>
        <strain evidence="1 2">LD3</strain>
    </source>
</reference>
<dbReference type="Proteomes" id="UP000216409">
    <property type="component" value="Unassembled WGS sequence"/>
</dbReference>
<organism evidence="1 2">
    <name type="scientific">Halorubrum ezzemoulense</name>
    <name type="common">Halorubrum chaoviator</name>
    <dbReference type="NCBI Taxonomy" id="337243"/>
    <lineage>
        <taxon>Archaea</taxon>
        <taxon>Methanobacteriati</taxon>
        <taxon>Methanobacteriota</taxon>
        <taxon>Stenosarchaea group</taxon>
        <taxon>Halobacteria</taxon>
        <taxon>Halobacteriales</taxon>
        <taxon>Haloferacaceae</taxon>
        <taxon>Halorubrum</taxon>
    </lineage>
</organism>